<evidence type="ECO:0000259" key="2">
    <source>
        <dbReference type="Pfam" id="PF01973"/>
    </source>
</evidence>
<organism evidence="4 5">
    <name type="scientific">Aeromonas media</name>
    <dbReference type="NCBI Taxonomy" id="651"/>
    <lineage>
        <taxon>Bacteria</taxon>
        <taxon>Pseudomonadati</taxon>
        <taxon>Pseudomonadota</taxon>
        <taxon>Gammaproteobacteria</taxon>
        <taxon>Aeromonadales</taxon>
        <taxon>Aeromonadaceae</taxon>
        <taxon>Aeromonas</taxon>
    </lineage>
</organism>
<dbReference type="Proteomes" id="UP001285835">
    <property type="component" value="Unassembled WGS sequence"/>
</dbReference>
<comment type="caution">
    <text evidence="4">The sequence shown here is derived from an EMBL/GenBank/DDBJ whole genome shotgun (WGS) entry which is preliminary data.</text>
</comment>
<dbReference type="PANTHER" id="PTHR41786">
    <property type="entry name" value="MOTILITY ACCESSORY FACTOR MAF"/>
    <property type="match status" value="1"/>
</dbReference>
<keyword evidence="1" id="KW-1133">Transmembrane helix</keyword>
<dbReference type="InterPro" id="IPR002826">
    <property type="entry name" value="MptE-like"/>
</dbReference>
<dbReference type="EMBL" id="JAWZXF010000020">
    <property type="protein sequence ID" value="MDX7923735.1"/>
    <property type="molecule type" value="Genomic_DNA"/>
</dbReference>
<dbReference type="AlphaFoldDB" id="A0AAP6GE52"/>
<evidence type="ECO:0000259" key="3">
    <source>
        <dbReference type="Pfam" id="PF20157"/>
    </source>
</evidence>
<feature type="domain" description="6-hydroxymethylpterin diphosphokinase MptE-like" evidence="2">
    <location>
        <begin position="287"/>
        <end position="456"/>
    </location>
</feature>
<dbReference type="InterPro" id="IPR045376">
    <property type="entry name" value="Maf_N"/>
</dbReference>
<evidence type="ECO:0000313" key="4">
    <source>
        <dbReference type="EMBL" id="MDX7923735.1"/>
    </source>
</evidence>
<name>A0AAP6GE52_AERME</name>
<dbReference type="Pfam" id="PF20157">
    <property type="entry name" value="Maf_flag10_N"/>
    <property type="match status" value="1"/>
</dbReference>
<dbReference type="PANTHER" id="PTHR41786:SF1">
    <property type="entry name" value="6-HYDROXYMETHYLPTERIN DIPHOSPHOKINASE MPTE-LIKE DOMAIN-CONTAINING PROTEIN"/>
    <property type="match status" value="1"/>
</dbReference>
<sequence>MDMDKDIQHIEAEIIRLQRQKEQEQAMIDVLPVRFDNNMAAFKKYIPSVYEQFKTYNPARPFRFFCNENGIPNLLWLDSNTAFYGDDPYQFAKAQVEKILSCSTIDKFSFNVEDDLFNQAHVQYLNKLCLLYENVSVELERLTNIPEHVPMIMMFGVGLGYQFSYLYEKCSVRNLFVFEPNLDLFYASLFSFDWDALLQHLDRENLSLHLFLGQDEESLMSDLLPALHKKGAFWISSVFAFWHYPSEKIFSLVERIKKEFYLLKSGWGFFDDNLFALAHSAKNIENKTPFLLKGKDISSFTNNLPALVIGNGPSLDENIQFIKDNQGKFFLFSCGSSITALHKAGIKPDVLLAVERTKSSADFLALLNDDDYLRDILFLSVDIIHPECRHYFNRMAVGFKPYEPMHGLLMSNVNNMASYAQMDGVNPFVGNTGLSYAITLGFKEIYLCGIDNGYKNPQHHHSKLSNYYDDNEKPIEQLTKLVTQSACYTIPGNFGGEVTTDRLFCVSIKSMESLLKLHEHVTCYNCSDGAAIEGAIPLHTSDVVMNNVIHDKIALTDIIYNKFFSPLDVTRKDIEEFMAFDFFDSVLEKMISDWKHVEMSRSAVSEQMQKHFEYLVFISNTRQRHIFRVLVGSVNYFFSFINTIMYSFDDIRMNDKIVSPSIAIMIEFFEVMKSTYPEALNFIDESDCEILQFYRKNTMRINFDN</sequence>
<evidence type="ECO:0000256" key="1">
    <source>
        <dbReference type="SAM" id="Phobius"/>
    </source>
</evidence>
<keyword evidence="1" id="KW-0812">Transmembrane</keyword>
<evidence type="ECO:0000313" key="5">
    <source>
        <dbReference type="Proteomes" id="UP001285835"/>
    </source>
</evidence>
<keyword evidence="1" id="KW-0472">Membrane</keyword>
<proteinExistence type="predicted"/>
<feature type="transmembrane region" description="Helical" evidence="1">
    <location>
        <begin position="626"/>
        <end position="648"/>
    </location>
</feature>
<protein>
    <submittedName>
        <fullName evidence="4">6-hydroxymethylpterin diphosphokinase MptE-like protein</fullName>
    </submittedName>
</protein>
<reference evidence="4" key="1">
    <citation type="submission" date="2023-11" db="EMBL/GenBank/DDBJ databases">
        <title>WGS of Aeromonas in Northern Israel.</title>
        <authorList>
            <person name="Hershko Y."/>
        </authorList>
    </citation>
    <scope>NUCLEOTIDE SEQUENCE</scope>
    <source>
        <strain evidence="4">02297</strain>
    </source>
</reference>
<dbReference type="Gene3D" id="3.90.1480.10">
    <property type="entry name" value="Alpha-2,3-sialyltransferase"/>
    <property type="match status" value="1"/>
</dbReference>
<feature type="domain" description="Glycosyltransferase Maf N-terminal" evidence="3">
    <location>
        <begin position="34"/>
        <end position="262"/>
    </location>
</feature>
<dbReference type="Pfam" id="PF01973">
    <property type="entry name" value="MptE-like"/>
    <property type="match status" value="1"/>
</dbReference>
<dbReference type="RefSeq" id="WP_319917817.1">
    <property type="nucleotide sequence ID" value="NZ_JAWZXF010000020.1"/>
</dbReference>
<gene>
    <name evidence="4" type="ORF">SJS82_17540</name>
</gene>
<accession>A0AAP6GE52</accession>